<keyword evidence="4" id="KW-1185">Reference proteome</keyword>
<sequence length="264" mass="29392">MSGFIAKYIAKKILGEKMENNFGKEDPYFESVPATRIDGKQSKKMKKMPKALPPGISEHDGKVLTKVKRRAYRLDSGWSLLGMRVGWSSVIGIIPFVGDALDAFMALMVIRTCQQVEGGIPKSLNGQMMFNLALDFAVGLVPFIGDLADMLFRCNTKNAILLEDFLRKKGAKAMKAQGRTAQRDSTLPEEFDRMMNEQTESPPSYINEPSSQRQTGGTTYNSHAQEARVAQPKKSWFGGQGRVADVEQGHARQEIRNDGRSGRR</sequence>
<protein>
    <submittedName>
        <fullName evidence="3">Putative Uncharacterized membrane protein</fullName>
    </submittedName>
</protein>
<proteinExistence type="predicted"/>
<dbReference type="HOGENOM" id="CLU_067862_1_0_1"/>
<dbReference type="EMBL" id="AGUE01000116">
    <property type="protein sequence ID" value="EHK99508.1"/>
    <property type="molecule type" value="Genomic_DNA"/>
</dbReference>
<feature type="region of interest" description="Disordered" evidence="1">
    <location>
        <begin position="197"/>
        <end position="264"/>
    </location>
</feature>
<evidence type="ECO:0000313" key="3">
    <source>
        <dbReference type="EMBL" id="EHK99508.1"/>
    </source>
</evidence>
<evidence type="ECO:0000256" key="2">
    <source>
        <dbReference type="SAM" id="Phobius"/>
    </source>
</evidence>
<dbReference type="InterPro" id="IPR025187">
    <property type="entry name" value="DUF4112"/>
</dbReference>
<dbReference type="FunCoup" id="H0EPT0">
    <property type="interactions" value="22"/>
</dbReference>
<evidence type="ECO:0000313" key="4">
    <source>
        <dbReference type="Proteomes" id="UP000005446"/>
    </source>
</evidence>
<keyword evidence="2" id="KW-0472">Membrane</keyword>
<gene>
    <name evidence="3" type="ORF">M7I_4667</name>
</gene>
<dbReference type="PANTHER" id="PTHR35519:SF2">
    <property type="entry name" value="PH DOMAIN PROTEIN"/>
    <property type="match status" value="1"/>
</dbReference>
<accession>H0EPT0</accession>
<dbReference type="OrthoDB" id="2103474at2759"/>
<feature type="compositionally biased region" description="Basic and acidic residues" evidence="1">
    <location>
        <begin position="244"/>
        <end position="264"/>
    </location>
</feature>
<feature type="transmembrane region" description="Helical" evidence="2">
    <location>
        <begin position="78"/>
        <end position="98"/>
    </location>
</feature>
<dbReference type="InParanoid" id="H0EPT0"/>
<dbReference type="PANTHER" id="PTHR35519">
    <property type="entry name" value="MEMBRANE PROTEINS"/>
    <property type="match status" value="1"/>
</dbReference>
<dbReference type="AlphaFoldDB" id="H0EPT0"/>
<keyword evidence="2" id="KW-0812">Transmembrane</keyword>
<comment type="caution">
    <text evidence="3">The sequence shown here is derived from an EMBL/GenBank/DDBJ whole genome shotgun (WGS) entry which is preliminary data.</text>
</comment>
<organism evidence="3 4">
    <name type="scientific">Glarea lozoyensis (strain ATCC 74030 / MF5533)</name>
    <dbReference type="NCBI Taxonomy" id="1104152"/>
    <lineage>
        <taxon>Eukaryota</taxon>
        <taxon>Fungi</taxon>
        <taxon>Dikarya</taxon>
        <taxon>Ascomycota</taxon>
        <taxon>Pezizomycotina</taxon>
        <taxon>Leotiomycetes</taxon>
        <taxon>Helotiales</taxon>
        <taxon>Helotiaceae</taxon>
        <taxon>Glarea</taxon>
    </lineage>
</organism>
<feature type="compositionally biased region" description="Polar residues" evidence="1">
    <location>
        <begin position="197"/>
        <end position="224"/>
    </location>
</feature>
<dbReference type="Proteomes" id="UP000005446">
    <property type="component" value="Unassembled WGS sequence"/>
</dbReference>
<evidence type="ECO:0000256" key="1">
    <source>
        <dbReference type="SAM" id="MobiDB-lite"/>
    </source>
</evidence>
<name>H0EPT0_GLAL7</name>
<reference evidence="3 4" key="1">
    <citation type="journal article" date="2012" name="Eukaryot. Cell">
        <title>Genome sequence of the fungus Glarea lozoyensis: the first genome sequence of a species from the Helotiaceae family.</title>
        <authorList>
            <person name="Youssar L."/>
            <person name="Gruening B.A."/>
            <person name="Erxleben A."/>
            <person name="Guenther S."/>
            <person name="Huettel W."/>
        </authorList>
    </citation>
    <scope>NUCLEOTIDE SEQUENCE [LARGE SCALE GENOMIC DNA]</scope>
    <source>
        <strain evidence="4">ATCC 74030 / MF5533</strain>
    </source>
</reference>
<dbReference type="Pfam" id="PF13430">
    <property type="entry name" value="DUF4112"/>
    <property type="match status" value="1"/>
</dbReference>
<keyword evidence="2" id="KW-1133">Transmembrane helix</keyword>